<keyword evidence="2" id="KW-1185">Reference proteome</keyword>
<proteinExistence type="predicted"/>
<protein>
    <submittedName>
        <fullName evidence="1">Uncharacterized protein</fullName>
    </submittedName>
</protein>
<organism evidence="1 2">
    <name type="scientific">Portunus trituberculatus</name>
    <name type="common">Swimming crab</name>
    <name type="synonym">Neptunus trituberculatus</name>
    <dbReference type="NCBI Taxonomy" id="210409"/>
    <lineage>
        <taxon>Eukaryota</taxon>
        <taxon>Metazoa</taxon>
        <taxon>Ecdysozoa</taxon>
        <taxon>Arthropoda</taxon>
        <taxon>Crustacea</taxon>
        <taxon>Multicrustacea</taxon>
        <taxon>Malacostraca</taxon>
        <taxon>Eumalacostraca</taxon>
        <taxon>Eucarida</taxon>
        <taxon>Decapoda</taxon>
        <taxon>Pleocyemata</taxon>
        <taxon>Brachyura</taxon>
        <taxon>Eubrachyura</taxon>
        <taxon>Portunoidea</taxon>
        <taxon>Portunidae</taxon>
        <taxon>Portuninae</taxon>
        <taxon>Portunus</taxon>
    </lineage>
</organism>
<dbReference type="AlphaFoldDB" id="A0A5B7J319"/>
<evidence type="ECO:0000313" key="1">
    <source>
        <dbReference type="EMBL" id="MPC87318.1"/>
    </source>
</evidence>
<dbReference type="EMBL" id="VSRR010074122">
    <property type="protein sequence ID" value="MPC87318.1"/>
    <property type="molecule type" value="Genomic_DNA"/>
</dbReference>
<name>A0A5B7J319_PORTR</name>
<dbReference type="Proteomes" id="UP000324222">
    <property type="component" value="Unassembled WGS sequence"/>
</dbReference>
<sequence>MDRGEYGTSVLYDTGALSEGCWHGGEEERKA</sequence>
<comment type="caution">
    <text evidence="1">The sequence shown here is derived from an EMBL/GenBank/DDBJ whole genome shotgun (WGS) entry which is preliminary data.</text>
</comment>
<accession>A0A5B7J319</accession>
<evidence type="ECO:0000313" key="2">
    <source>
        <dbReference type="Proteomes" id="UP000324222"/>
    </source>
</evidence>
<reference evidence="1 2" key="1">
    <citation type="submission" date="2019-05" db="EMBL/GenBank/DDBJ databases">
        <title>Another draft genome of Portunus trituberculatus and its Hox gene families provides insights of decapod evolution.</title>
        <authorList>
            <person name="Jeong J.-H."/>
            <person name="Song I."/>
            <person name="Kim S."/>
            <person name="Choi T."/>
            <person name="Kim D."/>
            <person name="Ryu S."/>
            <person name="Kim W."/>
        </authorList>
    </citation>
    <scope>NUCLEOTIDE SEQUENCE [LARGE SCALE GENOMIC DNA]</scope>
    <source>
        <tissue evidence="1">Muscle</tissue>
    </source>
</reference>
<gene>
    <name evidence="1" type="ORF">E2C01_082176</name>
</gene>